<reference evidence="3 4" key="1">
    <citation type="submission" date="2017-01" db="EMBL/GenBank/DDBJ databases">
        <title>Genome sequencing of Arcobacter sp. LPB0137.</title>
        <authorList>
            <person name="Lee G.-W."/>
            <person name="Yi H."/>
        </authorList>
    </citation>
    <scope>NUCLEOTIDE SEQUENCE [LARGE SCALE GENOMIC DNA]</scope>
    <source>
        <strain evidence="3 4">LPB0137</strain>
    </source>
</reference>
<keyword evidence="4" id="KW-1185">Reference proteome</keyword>
<dbReference type="AlphaFoldDB" id="A0A1P8KNJ0"/>
<keyword evidence="1" id="KW-0472">Membrane</keyword>
<evidence type="ECO:0000256" key="1">
    <source>
        <dbReference type="SAM" id="Phobius"/>
    </source>
</evidence>
<evidence type="ECO:0000313" key="4">
    <source>
        <dbReference type="Proteomes" id="UP000186074"/>
    </source>
</evidence>
<dbReference type="Pfam" id="PF14340">
    <property type="entry name" value="DUF4395"/>
    <property type="match status" value="1"/>
</dbReference>
<evidence type="ECO:0000259" key="2">
    <source>
        <dbReference type="Pfam" id="PF14340"/>
    </source>
</evidence>
<dbReference type="KEGG" id="alp:LPB137_09420"/>
<keyword evidence="1" id="KW-0812">Transmembrane</keyword>
<accession>A0A1P8KNJ0</accession>
<dbReference type="RefSeq" id="WP_076087390.1">
    <property type="nucleotide sequence ID" value="NZ_CP019070.1"/>
</dbReference>
<organism evidence="3 4">
    <name type="scientific">Poseidonibacter parvus</name>
    <dbReference type="NCBI Taxonomy" id="1850254"/>
    <lineage>
        <taxon>Bacteria</taxon>
        <taxon>Pseudomonadati</taxon>
        <taxon>Campylobacterota</taxon>
        <taxon>Epsilonproteobacteria</taxon>
        <taxon>Campylobacterales</taxon>
        <taxon>Arcobacteraceae</taxon>
        <taxon>Poseidonibacter</taxon>
    </lineage>
</organism>
<protein>
    <recommendedName>
        <fullName evidence="2">DUF4395 domain-containing protein</fullName>
    </recommendedName>
</protein>
<feature type="transmembrane region" description="Helical" evidence="1">
    <location>
        <begin position="26"/>
        <end position="43"/>
    </location>
</feature>
<sequence length="238" mass="27641">MGKYISFGETVDEYDFKVINENDARASAGIMFLLGILSLFSVFLINSLFWAELFSITFIIEFVIRVFINPKYAPYMILASLIVSNQKENWVEAKPKKFAWILGVLLGFIMAFFIVFDFMSPIRLLICVLCLVLLFLESAFGICLGCLLYKKININVNKCAGDVCEIDDRKKKKDYKSKIILLFCFTILFSSIYFYLNNYKYKVSKEIMLDIKIKDDCQAPQWAIDMGHEQMWKSHNCK</sequence>
<keyword evidence="1" id="KW-1133">Transmembrane helix</keyword>
<feature type="transmembrane region" description="Helical" evidence="1">
    <location>
        <begin position="98"/>
        <end position="116"/>
    </location>
</feature>
<name>A0A1P8KNJ0_9BACT</name>
<feature type="transmembrane region" description="Helical" evidence="1">
    <location>
        <begin position="179"/>
        <end position="196"/>
    </location>
</feature>
<proteinExistence type="predicted"/>
<dbReference type="InterPro" id="IPR025508">
    <property type="entry name" value="DUF4395"/>
</dbReference>
<gene>
    <name evidence="3" type="ORF">LPB137_09420</name>
</gene>
<feature type="domain" description="DUF4395" evidence="2">
    <location>
        <begin position="19"/>
        <end position="151"/>
    </location>
</feature>
<dbReference type="STRING" id="1850254.LPB137_09420"/>
<dbReference type="OrthoDB" id="9783675at2"/>
<dbReference type="EMBL" id="CP019070">
    <property type="protein sequence ID" value="APW66059.1"/>
    <property type="molecule type" value="Genomic_DNA"/>
</dbReference>
<feature type="transmembrane region" description="Helical" evidence="1">
    <location>
        <begin position="122"/>
        <end position="149"/>
    </location>
</feature>
<dbReference type="Proteomes" id="UP000186074">
    <property type="component" value="Chromosome"/>
</dbReference>
<evidence type="ECO:0000313" key="3">
    <source>
        <dbReference type="EMBL" id="APW66059.1"/>
    </source>
</evidence>